<reference evidence="1 2" key="1">
    <citation type="journal article" date="2024" name="Nat. Commun.">
        <title>Phylogenomics reveals the evolutionary origins of lichenization in chlorophyte algae.</title>
        <authorList>
            <person name="Puginier C."/>
            <person name="Libourel C."/>
            <person name="Otte J."/>
            <person name="Skaloud P."/>
            <person name="Haon M."/>
            <person name="Grisel S."/>
            <person name="Petersen M."/>
            <person name="Berrin J.G."/>
            <person name="Delaux P.M."/>
            <person name="Dal Grande F."/>
            <person name="Keller J."/>
        </authorList>
    </citation>
    <scope>NUCLEOTIDE SEQUENCE [LARGE SCALE GENOMIC DNA]</scope>
    <source>
        <strain evidence="1 2">SAG 2036</strain>
    </source>
</reference>
<sequence length="116" mass="12768">MIFDVENKRRISGFDLDYGNTGGLSFEFESWSNDGSLVQVCWFAGSRGRWSADPDRVNFCLQLMDPYTGSVALEVQSRYVGAFAPNSQRFATIQMLASGALCCVAPVRPQLVGGMQ</sequence>
<dbReference type="Proteomes" id="UP001465755">
    <property type="component" value="Unassembled WGS sequence"/>
</dbReference>
<evidence type="ECO:0000313" key="2">
    <source>
        <dbReference type="Proteomes" id="UP001465755"/>
    </source>
</evidence>
<keyword evidence="2" id="KW-1185">Reference proteome</keyword>
<gene>
    <name evidence="1" type="ORF">WJX73_008020</name>
</gene>
<organism evidence="1 2">
    <name type="scientific">Symbiochloris irregularis</name>
    <dbReference type="NCBI Taxonomy" id="706552"/>
    <lineage>
        <taxon>Eukaryota</taxon>
        <taxon>Viridiplantae</taxon>
        <taxon>Chlorophyta</taxon>
        <taxon>core chlorophytes</taxon>
        <taxon>Trebouxiophyceae</taxon>
        <taxon>Trebouxiales</taxon>
        <taxon>Trebouxiaceae</taxon>
        <taxon>Symbiochloris</taxon>
    </lineage>
</organism>
<protein>
    <submittedName>
        <fullName evidence="1">Uncharacterized protein</fullName>
    </submittedName>
</protein>
<name>A0AAW1P2S5_9CHLO</name>
<accession>A0AAW1P2S5</accession>
<dbReference type="AlphaFoldDB" id="A0AAW1P2S5"/>
<evidence type="ECO:0000313" key="1">
    <source>
        <dbReference type="EMBL" id="KAK9802999.1"/>
    </source>
</evidence>
<comment type="caution">
    <text evidence="1">The sequence shown here is derived from an EMBL/GenBank/DDBJ whole genome shotgun (WGS) entry which is preliminary data.</text>
</comment>
<dbReference type="EMBL" id="JALJOQ010000064">
    <property type="protein sequence ID" value="KAK9802999.1"/>
    <property type="molecule type" value="Genomic_DNA"/>
</dbReference>
<proteinExistence type="predicted"/>